<keyword evidence="2" id="KW-1133">Transmembrane helix</keyword>
<comment type="caution">
    <text evidence="3">The sequence shown here is derived from an EMBL/GenBank/DDBJ whole genome shotgun (WGS) entry which is preliminary data.</text>
</comment>
<feature type="transmembrane region" description="Helical" evidence="2">
    <location>
        <begin position="27"/>
        <end position="48"/>
    </location>
</feature>
<gene>
    <name evidence="3" type="ORF">CHS0354_031434</name>
</gene>
<feature type="region of interest" description="Disordered" evidence="1">
    <location>
        <begin position="72"/>
        <end position="92"/>
    </location>
</feature>
<reference evidence="3" key="3">
    <citation type="submission" date="2023-05" db="EMBL/GenBank/DDBJ databases">
        <authorList>
            <person name="Smith C.H."/>
        </authorList>
    </citation>
    <scope>NUCLEOTIDE SEQUENCE</scope>
    <source>
        <strain evidence="3">CHS0354</strain>
        <tissue evidence="3">Mantle</tissue>
    </source>
</reference>
<reference evidence="3" key="1">
    <citation type="journal article" date="2021" name="Genome Biol. Evol.">
        <title>A High-Quality Reference Genome for a Parasitic Bivalve with Doubly Uniparental Inheritance (Bivalvia: Unionida).</title>
        <authorList>
            <person name="Smith C.H."/>
        </authorList>
    </citation>
    <scope>NUCLEOTIDE SEQUENCE</scope>
    <source>
        <strain evidence="3">CHS0354</strain>
    </source>
</reference>
<evidence type="ECO:0000256" key="2">
    <source>
        <dbReference type="SAM" id="Phobius"/>
    </source>
</evidence>
<keyword evidence="2" id="KW-0472">Membrane</keyword>
<keyword evidence="2" id="KW-0812">Transmembrane</keyword>
<accession>A0AAE0SHP2</accession>
<feature type="region of interest" description="Disordered" evidence="1">
    <location>
        <begin position="128"/>
        <end position="153"/>
    </location>
</feature>
<protein>
    <submittedName>
        <fullName evidence="3">Uncharacterized protein</fullName>
    </submittedName>
</protein>
<name>A0AAE0SHP2_9BIVA</name>
<sequence>MDTGQICSGCTDSDKNQDSSACWYTQWYIWFVLGLFIVVFFILIILYIKHRKKERSRVSRLHRRNGRITPIRVAPLQPPPYSEPSHKPPSYEEALSHSVYPSYIPGYMEPQIHQSNRNMQVTSIIPVQNPDQQPRGVDPPSYRSIIDGGGAPI</sequence>
<dbReference type="EMBL" id="JAEAOA010001885">
    <property type="protein sequence ID" value="KAK3591933.1"/>
    <property type="molecule type" value="Genomic_DNA"/>
</dbReference>
<evidence type="ECO:0000256" key="1">
    <source>
        <dbReference type="SAM" id="MobiDB-lite"/>
    </source>
</evidence>
<organism evidence="3 4">
    <name type="scientific">Potamilus streckersoni</name>
    <dbReference type="NCBI Taxonomy" id="2493646"/>
    <lineage>
        <taxon>Eukaryota</taxon>
        <taxon>Metazoa</taxon>
        <taxon>Spiralia</taxon>
        <taxon>Lophotrochozoa</taxon>
        <taxon>Mollusca</taxon>
        <taxon>Bivalvia</taxon>
        <taxon>Autobranchia</taxon>
        <taxon>Heteroconchia</taxon>
        <taxon>Palaeoheterodonta</taxon>
        <taxon>Unionida</taxon>
        <taxon>Unionoidea</taxon>
        <taxon>Unionidae</taxon>
        <taxon>Ambleminae</taxon>
        <taxon>Lampsilini</taxon>
        <taxon>Potamilus</taxon>
    </lineage>
</organism>
<dbReference type="Proteomes" id="UP001195483">
    <property type="component" value="Unassembled WGS sequence"/>
</dbReference>
<evidence type="ECO:0000313" key="4">
    <source>
        <dbReference type="Proteomes" id="UP001195483"/>
    </source>
</evidence>
<dbReference type="AlphaFoldDB" id="A0AAE0SHP2"/>
<reference evidence="3" key="2">
    <citation type="journal article" date="2021" name="Genome Biol. Evol.">
        <title>Developing a high-quality reference genome for a parasitic bivalve with doubly uniparental inheritance (Bivalvia: Unionida).</title>
        <authorList>
            <person name="Smith C.H."/>
        </authorList>
    </citation>
    <scope>NUCLEOTIDE SEQUENCE</scope>
    <source>
        <strain evidence="3">CHS0354</strain>
        <tissue evidence="3">Mantle</tissue>
    </source>
</reference>
<keyword evidence="4" id="KW-1185">Reference proteome</keyword>
<proteinExistence type="predicted"/>
<evidence type="ECO:0000313" key="3">
    <source>
        <dbReference type="EMBL" id="KAK3591933.1"/>
    </source>
</evidence>